<dbReference type="Proteomes" id="UP000061569">
    <property type="component" value="Chromosome"/>
</dbReference>
<evidence type="ECO:0000313" key="2">
    <source>
        <dbReference type="EMBL" id="ALN59565.1"/>
    </source>
</evidence>
<accession>A0A0S2DMH7</accession>
<proteinExistence type="predicted"/>
<evidence type="ECO:0000256" key="1">
    <source>
        <dbReference type="SAM" id="MobiDB-lite"/>
    </source>
</evidence>
<name>A0A0S2DMH7_LYSEN</name>
<sequence length="62" mass="6480">MRAQTERAKQAGETRLPARSRFDIGRRIDASAPPAIRGAGVTLPNRIEPNRIAAAAAAAVSG</sequence>
<feature type="compositionally biased region" description="Basic and acidic residues" evidence="1">
    <location>
        <begin position="1"/>
        <end position="12"/>
    </location>
</feature>
<reference evidence="2 3" key="1">
    <citation type="submission" date="2015-11" db="EMBL/GenBank/DDBJ databases">
        <title>Genome sequences of Lysobacter enzymogenes strain C3 and Lysobacter antibioticus ATCC 29479.</title>
        <authorList>
            <person name="Kobayashi D.Y."/>
        </authorList>
    </citation>
    <scope>NUCLEOTIDE SEQUENCE [LARGE SCALE GENOMIC DNA]</scope>
    <source>
        <strain evidence="2 3">C3</strain>
    </source>
</reference>
<feature type="region of interest" description="Disordered" evidence="1">
    <location>
        <begin position="1"/>
        <end position="20"/>
    </location>
</feature>
<dbReference type="KEGG" id="lez:GLE_4224"/>
<dbReference type="EMBL" id="CP013140">
    <property type="protein sequence ID" value="ALN59565.1"/>
    <property type="molecule type" value="Genomic_DNA"/>
</dbReference>
<organism evidence="2 3">
    <name type="scientific">Lysobacter enzymogenes</name>
    <dbReference type="NCBI Taxonomy" id="69"/>
    <lineage>
        <taxon>Bacteria</taxon>
        <taxon>Pseudomonadati</taxon>
        <taxon>Pseudomonadota</taxon>
        <taxon>Gammaproteobacteria</taxon>
        <taxon>Lysobacterales</taxon>
        <taxon>Lysobacteraceae</taxon>
        <taxon>Lysobacter</taxon>
    </lineage>
</organism>
<gene>
    <name evidence="2" type="ORF">GLE_4224</name>
</gene>
<protein>
    <submittedName>
        <fullName evidence="2">Uncharacterized protein</fullName>
    </submittedName>
</protein>
<evidence type="ECO:0000313" key="3">
    <source>
        <dbReference type="Proteomes" id="UP000061569"/>
    </source>
</evidence>
<dbReference type="AlphaFoldDB" id="A0A0S2DMH7"/>